<protein>
    <submittedName>
        <fullName evidence="4">Acyl-CoA_dh_N domain-containing protein</fullName>
    </submittedName>
</protein>
<dbReference type="OrthoDB" id="5833575at2759"/>
<reference evidence="2 3" key="2">
    <citation type="submission" date="2018-11" db="EMBL/GenBank/DDBJ databases">
        <authorList>
            <consortium name="Pathogen Informatics"/>
        </authorList>
    </citation>
    <scope>NUCLEOTIDE SEQUENCE [LARGE SCALE GENOMIC DNA]</scope>
</reference>
<dbReference type="InterPro" id="IPR013786">
    <property type="entry name" value="AcylCoA_DH/ox_N"/>
</dbReference>
<dbReference type="InterPro" id="IPR037069">
    <property type="entry name" value="AcylCoA_DH/ox_N_sf"/>
</dbReference>
<dbReference type="WBParaSite" id="GPUH_0002451901-mRNA-1">
    <property type="protein sequence ID" value="GPUH_0002451901-mRNA-1"/>
    <property type="gene ID" value="GPUH_0002451901"/>
</dbReference>
<dbReference type="EMBL" id="UYRT01101299">
    <property type="protein sequence ID" value="VDN42905.1"/>
    <property type="molecule type" value="Genomic_DNA"/>
</dbReference>
<keyword evidence="3" id="KW-1185">Reference proteome</keyword>
<dbReference type="GO" id="GO:0050660">
    <property type="term" value="F:flavin adenine dinucleotide binding"/>
    <property type="evidence" value="ECO:0007669"/>
    <property type="project" value="InterPro"/>
</dbReference>
<dbReference type="AlphaFoldDB" id="A0A183EU48"/>
<gene>
    <name evidence="2" type="ORF">GPUH_LOCUS24490</name>
</gene>
<dbReference type="Pfam" id="PF02771">
    <property type="entry name" value="Acyl-CoA_dh_N"/>
    <property type="match status" value="1"/>
</dbReference>
<evidence type="ECO:0000313" key="2">
    <source>
        <dbReference type="EMBL" id="VDN42905.1"/>
    </source>
</evidence>
<evidence type="ECO:0000259" key="1">
    <source>
        <dbReference type="Pfam" id="PF02771"/>
    </source>
</evidence>
<name>A0A183EU48_9BILA</name>
<feature type="domain" description="Acyl-CoA dehydrogenase/oxidase N-terminal" evidence="1">
    <location>
        <begin position="21"/>
        <end position="70"/>
    </location>
</feature>
<dbReference type="Gene3D" id="1.10.540.10">
    <property type="entry name" value="Acyl-CoA dehydrogenase/oxidase, N-terminal domain"/>
    <property type="match status" value="1"/>
</dbReference>
<sequence>MPATVPKIAPRLTQHILYGPRHLQFRHALGQFIDKGINPFVDEWELKKQFPAHVLFKQLGLLGIFGVNKPAGD</sequence>
<proteinExistence type="predicted"/>
<dbReference type="GO" id="GO:0016627">
    <property type="term" value="F:oxidoreductase activity, acting on the CH-CH group of donors"/>
    <property type="evidence" value="ECO:0007669"/>
    <property type="project" value="InterPro"/>
</dbReference>
<evidence type="ECO:0000313" key="4">
    <source>
        <dbReference type="WBParaSite" id="GPUH_0002451901-mRNA-1"/>
    </source>
</evidence>
<dbReference type="Proteomes" id="UP000271098">
    <property type="component" value="Unassembled WGS sequence"/>
</dbReference>
<reference evidence="4" key="1">
    <citation type="submission" date="2016-06" db="UniProtKB">
        <authorList>
            <consortium name="WormBaseParasite"/>
        </authorList>
    </citation>
    <scope>IDENTIFICATION</scope>
</reference>
<organism evidence="4">
    <name type="scientific">Gongylonema pulchrum</name>
    <dbReference type="NCBI Taxonomy" id="637853"/>
    <lineage>
        <taxon>Eukaryota</taxon>
        <taxon>Metazoa</taxon>
        <taxon>Ecdysozoa</taxon>
        <taxon>Nematoda</taxon>
        <taxon>Chromadorea</taxon>
        <taxon>Rhabditida</taxon>
        <taxon>Spirurina</taxon>
        <taxon>Spiruromorpha</taxon>
        <taxon>Spiruroidea</taxon>
        <taxon>Gongylonematidae</taxon>
        <taxon>Gongylonema</taxon>
    </lineage>
</organism>
<accession>A0A183EU48</accession>
<evidence type="ECO:0000313" key="3">
    <source>
        <dbReference type="Proteomes" id="UP000271098"/>
    </source>
</evidence>